<dbReference type="RefSeq" id="WP_231153142.1">
    <property type="nucleotide sequence ID" value="NZ_JAJNRT010000013.1"/>
</dbReference>
<dbReference type="EMBL" id="JBDOJC010000001">
    <property type="protein sequence ID" value="MEO2216397.1"/>
    <property type="molecule type" value="Genomic_DNA"/>
</dbReference>
<accession>A0ABV0FCQ9</accession>
<evidence type="ECO:0000313" key="1">
    <source>
        <dbReference type="EMBL" id="MEO2216397.1"/>
    </source>
</evidence>
<name>A0ABV0FCQ9_9NEIS</name>
<dbReference type="Proteomes" id="UP001455709">
    <property type="component" value="Unassembled WGS sequence"/>
</dbReference>
<reference evidence="1 2" key="1">
    <citation type="submission" date="2024-05" db="EMBL/GenBank/DDBJ databases">
        <authorList>
            <person name="De Oliveira J.P."/>
            <person name="Noriler S.A."/>
            <person name="De Oliveira A.G."/>
            <person name="Sipoli D.S."/>
        </authorList>
    </citation>
    <scope>NUCLEOTIDE SEQUENCE [LARGE SCALE GENOMIC DNA]</scope>
    <source>
        <strain evidence="1 2">LABIM189</strain>
    </source>
</reference>
<comment type="caution">
    <text evidence="1">The sequence shown here is derived from an EMBL/GenBank/DDBJ whole genome shotgun (WGS) entry which is preliminary data.</text>
</comment>
<keyword evidence="2" id="KW-1185">Reference proteome</keyword>
<proteinExistence type="predicted"/>
<evidence type="ECO:0000313" key="2">
    <source>
        <dbReference type="Proteomes" id="UP001455709"/>
    </source>
</evidence>
<organism evidence="1 2">
    <name type="scientific">Chromobacterium vaccinii</name>
    <dbReference type="NCBI Taxonomy" id="1108595"/>
    <lineage>
        <taxon>Bacteria</taxon>
        <taxon>Pseudomonadati</taxon>
        <taxon>Pseudomonadota</taxon>
        <taxon>Betaproteobacteria</taxon>
        <taxon>Neisseriales</taxon>
        <taxon>Chromobacteriaceae</taxon>
        <taxon>Chromobacterium</taxon>
    </lineage>
</organism>
<gene>
    <name evidence="1" type="ORF">ABGV49_04890</name>
</gene>
<sequence length="155" mass="17742">MEKKPLFRKVNTLAHGVSHGHGSDYKRSRKEISSIDAKKQAMKRNVQRGLDYTPLFKFLLSKVGRDWNEVFSEASARLDKKEPIFWMVALHDFQKKDYVLIGESSYFSGLFVGEDGTLQIVNPNIGPSTLEPHCRCCTHTFNGKKFTKPYKAQSE</sequence>
<protein>
    <submittedName>
        <fullName evidence="1">Uncharacterized protein</fullName>
    </submittedName>
</protein>